<sequence>MPCYTHKIKPPTRAEFEIWKTIGYIGTWDDYCVAKSRGDIGKTMFLCGDFGPHCADCAAVGDFLCDYPVGKGKTCDRPMCDDHAHEIGHELHYCEAHYQMWQEFKNRGGVDDALRNVIAFKSEK</sequence>
<dbReference type="KEGG" id="vg:2658313"/>
<organism evidence="1 2">
    <name type="scientific">Burkholderia phage Bcep22</name>
    <dbReference type="NCBI Taxonomy" id="2883944"/>
    <lineage>
        <taxon>Viruses</taxon>
        <taxon>Duplodnaviria</taxon>
        <taxon>Heunggongvirae</taxon>
        <taxon>Uroviricota</taxon>
        <taxon>Caudoviricetes</taxon>
        <taxon>Lessievirus</taxon>
        <taxon>Lessievirus bcep22</taxon>
    </lineage>
</organism>
<evidence type="ECO:0000313" key="1">
    <source>
        <dbReference type="EMBL" id="AAQ54966.1"/>
    </source>
</evidence>
<reference evidence="1 2" key="1">
    <citation type="journal article" date="2011" name="J. Bacteriol.">
        <title>Genomes and Characterization of Phages Bcep22 and BcepIL02, Founders of a Novel Phage Type in Burkholderia cenocepacia.</title>
        <authorList>
            <person name="Gill J.J."/>
            <person name="Summer E.J."/>
            <person name="Russell W.K."/>
            <person name="Cologna S.M."/>
            <person name="Carlile T.M."/>
            <person name="Fuller A.C."/>
            <person name="Kitsopoulos K."/>
            <person name="Mebane L.M."/>
            <person name="Parkinson B.N."/>
            <person name="Sullivan D."/>
            <person name="Carmody L.A."/>
            <person name="Gonzalez C.F."/>
            <person name="Lipuma J.J."/>
            <person name="Young R."/>
        </authorList>
    </citation>
    <scope>NUCLEOTIDE SEQUENCE [LARGE SCALE GENOMIC DNA]</scope>
</reference>
<protein>
    <submittedName>
        <fullName evidence="1">Uncharacterized protein</fullName>
    </submittedName>
</protein>
<gene>
    <name evidence="1" type="ORF">Bcep22_gp33</name>
</gene>
<accession>Q6V7R0</accession>
<evidence type="ECO:0000313" key="2">
    <source>
        <dbReference type="Proteomes" id="UP000001160"/>
    </source>
</evidence>
<dbReference type="GeneID" id="2658313"/>
<dbReference type="EMBL" id="AY349011">
    <property type="protein sequence ID" value="AAQ54966.1"/>
    <property type="molecule type" value="Genomic_DNA"/>
</dbReference>
<dbReference type="RefSeq" id="NP_944262.1">
    <property type="nucleotide sequence ID" value="NC_005262.3"/>
</dbReference>
<proteinExistence type="predicted"/>
<dbReference type="Proteomes" id="UP000001160">
    <property type="component" value="Segment"/>
</dbReference>
<name>Q6V7R0_9CAUD</name>
<keyword evidence="2" id="KW-1185">Reference proteome</keyword>